<protein>
    <submittedName>
        <fullName evidence="2">Uncharacterized protein</fullName>
    </submittedName>
</protein>
<feature type="transmembrane region" description="Helical" evidence="1">
    <location>
        <begin position="218"/>
        <end position="238"/>
    </location>
</feature>
<feature type="transmembrane region" description="Helical" evidence="1">
    <location>
        <begin position="130"/>
        <end position="147"/>
    </location>
</feature>
<evidence type="ECO:0000313" key="2">
    <source>
        <dbReference type="EMBL" id="EPB84035.1"/>
    </source>
</evidence>
<keyword evidence="1" id="KW-0812">Transmembrane</keyword>
<gene>
    <name evidence="2" type="ORF">HMPREF1544_09234</name>
</gene>
<feature type="transmembrane region" description="Helical" evidence="1">
    <location>
        <begin position="100"/>
        <end position="118"/>
    </location>
</feature>
<dbReference type="OMA" id="GYENAQW"/>
<reference evidence="3" key="1">
    <citation type="submission" date="2013-05" db="EMBL/GenBank/DDBJ databases">
        <title>The Genome sequence of Mucor circinelloides f. circinelloides 1006PhL.</title>
        <authorList>
            <consortium name="The Broad Institute Genomics Platform"/>
            <person name="Cuomo C."/>
            <person name="Earl A."/>
            <person name="Findley K."/>
            <person name="Lee S.C."/>
            <person name="Walker B."/>
            <person name="Young S."/>
            <person name="Zeng Q."/>
            <person name="Gargeya S."/>
            <person name="Fitzgerald M."/>
            <person name="Haas B."/>
            <person name="Abouelleil A."/>
            <person name="Allen A.W."/>
            <person name="Alvarado L."/>
            <person name="Arachchi H.M."/>
            <person name="Berlin A.M."/>
            <person name="Chapman S.B."/>
            <person name="Gainer-Dewar J."/>
            <person name="Goldberg J."/>
            <person name="Griggs A."/>
            <person name="Gujja S."/>
            <person name="Hansen M."/>
            <person name="Howarth C."/>
            <person name="Imamovic A."/>
            <person name="Ireland A."/>
            <person name="Larimer J."/>
            <person name="McCowan C."/>
            <person name="Murphy C."/>
            <person name="Pearson M."/>
            <person name="Poon T.W."/>
            <person name="Priest M."/>
            <person name="Roberts A."/>
            <person name="Saif S."/>
            <person name="Shea T."/>
            <person name="Sisk P."/>
            <person name="Sykes S."/>
            <person name="Wortman J."/>
            <person name="Nusbaum C."/>
            <person name="Birren B."/>
        </authorList>
    </citation>
    <scope>NUCLEOTIDE SEQUENCE [LARGE SCALE GENOMIC DNA]</scope>
    <source>
        <strain evidence="3">1006PhL</strain>
    </source>
</reference>
<dbReference type="VEuPathDB" id="FungiDB:HMPREF1544_09234"/>
<dbReference type="InParanoid" id="S2JW19"/>
<dbReference type="STRING" id="1220926.S2JW19"/>
<dbReference type="Proteomes" id="UP000014254">
    <property type="component" value="Unassembled WGS sequence"/>
</dbReference>
<keyword evidence="1" id="KW-0472">Membrane</keyword>
<sequence length="314" mass="35561">MSQLREQQEEHQNQRYRLQKQDEDLPMDLGSLQDIFTFKFFQGRPIANIIMAILWSIGLPILLYQLLKPRLGQVVAMIIASCPPLVIVISRMIKSRTLDVLGFVAGVSFLITGIISIAQPSPAVSSICESIAPLLIGVFCILSLFPIKIGTFELRPLVFQITNQLMPRPPVDEKLAEQDEQRLQQQQQHQQKQQINDKSKTLNWVYTHMAKVRNDLRILTACWGTMLIVGFIIKAIIASTNTDISKAQNFGYIFFTVATVGMVVVSWLFTKIMKRHVKDEADNMQRRNAGHSEGYENAQWGIQAMSTGFNQIVA</sequence>
<dbReference type="OrthoDB" id="2328895at2759"/>
<dbReference type="NCBIfam" id="NF041646">
    <property type="entry name" value="VC0807_fam"/>
    <property type="match status" value="1"/>
</dbReference>
<dbReference type="EMBL" id="KE124051">
    <property type="protein sequence ID" value="EPB84035.1"/>
    <property type="molecule type" value="Genomic_DNA"/>
</dbReference>
<evidence type="ECO:0000313" key="3">
    <source>
        <dbReference type="Proteomes" id="UP000014254"/>
    </source>
</evidence>
<keyword evidence="3" id="KW-1185">Reference proteome</keyword>
<keyword evidence="1" id="KW-1133">Transmembrane helix</keyword>
<feature type="transmembrane region" description="Helical" evidence="1">
    <location>
        <begin position="250"/>
        <end position="269"/>
    </location>
</feature>
<dbReference type="eggNOG" id="ENOG502TA1D">
    <property type="taxonomic scope" value="Eukaryota"/>
</dbReference>
<name>S2JW19_MUCC1</name>
<evidence type="ECO:0000256" key="1">
    <source>
        <dbReference type="SAM" id="Phobius"/>
    </source>
</evidence>
<accession>S2JW19</accession>
<organism evidence="2 3">
    <name type="scientific">Mucor circinelloides f. circinelloides (strain 1006PhL)</name>
    <name type="common">Mucormycosis agent</name>
    <name type="synonym">Calyptromyces circinelloides</name>
    <dbReference type="NCBI Taxonomy" id="1220926"/>
    <lineage>
        <taxon>Eukaryota</taxon>
        <taxon>Fungi</taxon>
        <taxon>Fungi incertae sedis</taxon>
        <taxon>Mucoromycota</taxon>
        <taxon>Mucoromycotina</taxon>
        <taxon>Mucoromycetes</taxon>
        <taxon>Mucorales</taxon>
        <taxon>Mucorineae</taxon>
        <taxon>Mucoraceae</taxon>
        <taxon>Mucor</taxon>
    </lineage>
</organism>
<dbReference type="AlphaFoldDB" id="S2JW19"/>
<feature type="transmembrane region" description="Helical" evidence="1">
    <location>
        <begin position="46"/>
        <end position="67"/>
    </location>
</feature>
<feature type="transmembrane region" description="Helical" evidence="1">
    <location>
        <begin position="73"/>
        <end position="93"/>
    </location>
</feature>
<proteinExistence type="predicted"/>